<evidence type="ECO:0000259" key="1">
    <source>
        <dbReference type="PROSITE" id="PS51272"/>
    </source>
</evidence>
<proteinExistence type="predicted"/>
<accession>A0A2M7T8W5</accession>
<dbReference type="RefSeq" id="WP_286679220.1">
    <property type="nucleotide sequence ID" value="NZ_MNXI01000135.1"/>
</dbReference>
<dbReference type="PROSITE" id="PS51272">
    <property type="entry name" value="SLH"/>
    <property type="match status" value="3"/>
</dbReference>
<dbReference type="AlphaFoldDB" id="A0A2M7T8W5"/>
<protein>
    <recommendedName>
        <fullName evidence="1">SLH domain-containing protein</fullName>
    </recommendedName>
</protein>
<gene>
    <name evidence="2" type="ORF">COY37_04045</name>
</gene>
<organism evidence="2 3">
    <name type="scientific">Candidatus Aquicultor secundus</name>
    <dbReference type="NCBI Taxonomy" id="1973895"/>
    <lineage>
        <taxon>Bacteria</taxon>
        <taxon>Bacillati</taxon>
        <taxon>Actinomycetota</taxon>
        <taxon>Candidatus Aquicultoria</taxon>
        <taxon>Candidatus Aquicultorales</taxon>
        <taxon>Candidatus Aquicultoraceae</taxon>
        <taxon>Candidatus Aquicultor</taxon>
    </lineage>
</organism>
<feature type="domain" description="SLH" evidence="1">
    <location>
        <begin position="638"/>
        <end position="697"/>
    </location>
</feature>
<evidence type="ECO:0000313" key="2">
    <source>
        <dbReference type="EMBL" id="PIZ40398.1"/>
    </source>
</evidence>
<dbReference type="Pfam" id="PF00395">
    <property type="entry name" value="SLH"/>
    <property type="match status" value="3"/>
</dbReference>
<evidence type="ECO:0000313" key="3">
    <source>
        <dbReference type="Proteomes" id="UP000230956"/>
    </source>
</evidence>
<dbReference type="PANTHER" id="PTHR43308">
    <property type="entry name" value="OUTER MEMBRANE PROTEIN ALPHA-RELATED"/>
    <property type="match status" value="1"/>
</dbReference>
<comment type="caution">
    <text evidence="2">The sequence shown here is derived from an EMBL/GenBank/DDBJ whole genome shotgun (WGS) entry which is preliminary data.</text>
</comment>
<dbReference type="EMBL" id="PFNG01000092">
    <property type="protein sequence ID" value="PIZ40398.1"/>
    <property type="molecule type" value="Genomic_DNA"/>
</dbReference>
<feature type="domain" description="SLH" evidence="1">
    <location>
        <begin position="575"/>
        <end position="637"/>
    </location>
</feature>
<dbReference type="Proteomes" id="UP000230956">
    <property type="component" value="Unassembled WGS sequence"/>
</dbReference>
<sequence>MNIFLRSDVKTKYRRPAVFLLECILIIALSLPGIAFGAPVPDWGDNGVLIAQNVPESGEMTQIIPDEKGNVFVTWFDRTNTQTKLYVQKLGSDGTLLWSQPVLAMDVKNGAFGMTPAVESDGGLIAVWTDNRNKRKPDVFAQKIDGNGNKLWGDTGKPVYVGPGMQDIRALVSDDVGGAIIVWRDDERPGLYMQRVDGTCNPQWQADGVSLNDFCGIQVDDNQPYYGGDMMGDWINVQSDGLGGFYLNWSDIKPNYMTEPMSTGPSQAKQDGHSFLLRVNRNCEKAWPVVTVGIKGVPADMMMGNQLMVTGDNSAIIAWSQPNGDPYIVKTMEGDGYSAYPNPDANLFAVKVTPDGKLAWDTSKPLITMSGESNPQMYFQGAPNVTKEGLLYSLPTTRMKKQDVREPGPDGKMRTVKVDMPVVISTEFVNIDGTGKTTWKKMVQGGNSYPSIIADLKTGDFFLMMTEYLGDNPIPMYPEQGLYQMKLQKFDVTGTALWQEGGVNVAGVIGILGGNLIPDGAGGFYTAWRKPKPVESDSAAATSEVVKEVYYGPVQPGQMPKSDIYVQHFLDDGKLANTWTDMSAQDWSFDYVEGLAGVRAIGGYADGSFKPSEDVTRAEFAKMAVVALGIFDDTSTAAASLKGTDAEHHWAAQYIAKAVGAGLLKGYPGGGLRPDAKITRAEASTMVSRAKNLPADAAPQGFSDVSAKHWAFASIGVMKTLGVVSGYGDGTFRPSGNATRAEAAKMIYKALKITGTE</sequence>
<name>A0A2M7T8W5_9ACTN</name>
<dbReference type="InterPro" id="IPR001119">
    <property type="entry name" value="SLH_dom"/>
</dbReference>
<feature type="domain" description="SLH" evidence="1">
    <location>
        <begin position="698"/>
        <end position="757"/>
    </location>
</feature>
<dbReference type="InterPro" id="IPR051465">
    <property type="entry name" value="Cell_Envelope_Struct_Comp"/>
</dbReference>
<reference evidence="3" key="1">
    <citation type="submission" date="2017-09" db="EMBL/GenBank/DDBJ databases">
        <title>Depth-based differentiation of microbial function through sediment-hosted aquifers and enrichment of novel symbionts in the deep terrestrial subsurface.</title>
        <authorList>
            <person name="Probst A.J."/>
            <person name="Ladd B."/>
            <person name="Jarett J.K."/>
            <person name="Geller-Mcgrath D.E."/>
            <person name="Sieber C.M.K."/>
            <person name="Emerson J.B."/>
            <person name="Anantharaman K."/>
            <person name="Thomas B.C."/>
            <person name="Malmstrom R."/>
            <person name="Stieglmeier M."/>
            <person name="Klingl A."/>
            <person name="Woyke T."/>
            <person name="Ryan C.M."/>
            <person name="Banfield J.F."/>
        </authorList>
    </citation>
    <scope>NUCLEOTIDE SEQUENCE [LARGE SCALE GENOMIC DNA]</scope>
</reference>